<dbReference type="PROSITE" id="PS50006">
    <property type="entry name" value="FHA_DOMAIN"/>
    <property type="match status" value="1"/>
</dbReference>
<dbReference type="Pfam" id="PF21530">
    <property type="entry name" value="Pif1_2B_dom"/>
    <property type="match status" value="1"/>
</dbReference>
<evidence type="ECO:0000256" key="11">
    <source>
        <dbReference type="ARBA" id="ARBA00023242"/>
    </source>
</evidence>
<dbReference type="GO" id="GO:0005634">
    <property type="term" value="C:nucleus"/>
    <property type="evidence" value="ECO:0007669"/>
    <property type="project" value="UniProtKB-SubCell"/>
</dbReference>
<keyword evidence="3 12" id="KW-0378">Hydrolase</keyword>
<keyword evidence="10 12" id="KW-0413">Isomerase</keyword>
<dbReference type="GO" id="GO:0003677">
    <property type="term" value="F:DNA binding"/>
    <property type="evidence" value="ECO:0007669"/>
    <property type="project" value="UniProtKB-KW"/>
</dbReference>
<feature type="region of interest" description="Disordered" evidence="13">
    <location>
        <begin position="880"/>
        <end position="907"/>
    </location>
</feature>
<dbReference type="CDD" id="cd18037">
    <property type="entry name" value="DEXSc_Pif1_like"/>
    <property type="match status" value="1"/>
</dbReference>
<keyword evidence="2 12" id="KW-0227">DNA damage</keyword>
<dbReference type="InterPro" id="IPR003593">
    <property type="entry name" value="AAA+_ATPase"/>
</dbReference>
<comment type="cofactor">
    <cofactor evidence="12">
        <name>Mg(2+)</name>
        <dbReference type="ChEBI" id="CHEBI:18420"/>
    </cofactor>
</comment>
<evidence type="ECO:0000256" key="6">
    <source>
        <dbReference type="ARBA" id="ARBA00023125"/>
    </source>
</evidence>
<dbReference type="GO" id="GO:0006310">
    <property type="term" value="P:DNA recombination"/>
    <property type="evidence" value="ECO:0007669"/>
    <property type="project" value="UniProtKB-UniRule"/>
</dbReference>
<evidence type="ECO:0000256" key="2">
    <source>
        <dbReference type="ARBA" id="ARBA00022763"/>
    </source>
</evidence>
<dbReference type="EMBL" id="JQFK01000033">
    <property type="protein sequence ID" value="KGK37609.1"/>
    <property type="molecule type" value="Genomic_DNA"/>
</dbReference>
<evidence type="ECO:0000313" key="16">
    <source>
        <dbReference type="Proteomes" id="UP000029867"/>
    </source>
</evidence>
<dbReference type="Gene3D" id="2.60.200.20">
    <property type="match status" value="1"/>
</dbReference>
<comment type="caution">
    <text evidence="15">The sequence shown here is derived from an EMBL/GenBank/DDBJ whole genome shotgun (WGS) entry which is preliminary data.</text>
</comment>
<accession>A0A099NZY9</accession>
<comment type="catalytic activity">
    <reaction evidence="12">
        <text>ATP + H2O = ADP + phosphate + H(+)</text>
        <dbReference type="Rhea" id="RHEA:13065"/>
        <dbReference type="ChEBI" id="CHEBI:15377"/>
        <dbReference type="ChEBI" id="CHEBI:15378"/>
        <dbReference type="ChEBI" id="CHEBI:30616"/>
        <dbReference type="ChEBI" id="CHEBI:43474"/>
        <dbReference type="ChEBI" id="CHEBI:456216"/>
        <dbReference type="EC" id="5.6.2.3"/>
    </reaction>
</comment>
<comment type="function">
    <text evidence="12">DNA-dependent ATPase and 5'-3' DNA helicase required for the maintenance of both mitochondrial and nuclear genome stability.</text>
</comment>
<sequence length="1314" mass="149176">MSNAFSALDRLKNRTNSSSEDVKSSNRKLPRSTSANSVFASIPMPRASSSEKSQESNKPLESRVKPSKLSSVLRAQSKFSGQTSVVSSKSTKSLTRSAISKLPLTNRTLTGRSNRLQRTLPWATTSLIDVRSKVKLKEHHIEDKTKYKPKYASAEQLSIVSKKEDPKEYSYLQSIDSNYTEVDLSDEQKHVLDLILNKRKNVFFTGSAGTGKSLLLRVIIGKLKTRYGISNIGICAPTGLAAANIGGKTIQRLFSIGLGKDPADVLLNRIKKNMEKYMVWRRMVVLIVDEVSMLEADLLDKLNYLAKKIKRNDQPFGGIQVIMSGDFLQLPPVTRDPTYVNYCFKSKSWNEIITEKIVLSQVFRQQGDTELVDILNALRIGRVDYHIESKLRKLSRPLTYDDGIQATELFPTRNEVERANLQQLEQLQGPELTFPCKDISTYGAPIDERVMRNFDNLMCSQTLKLKPGAQVMLIKNGLHEDLVNGELGIVEGFVTKPIYQNFIARFGSESIEASITNEPENDDLSLVDPLTAEVITQIIRSFDPSDNLFPVVTFQKMNGSKLNFFVEPTDFFYEATPGKDAEFIRQQLPIILSWAMSIHKSQGQTLQRVKVDLRKVFEKGQLYVAISRCVSSNGLQVLNFDRRKVFVDEEVISFYRSLSHSTSSSNTLCADSFSFFTCFMDLPLLEPPTNDRKLTDIYVTLMWILDLQLPTEGQDLRKSGSRSYLLRPGKMYTLGRDVASDFYVNIKKISRKQMQIVYNEKSNSVQLLNIGNGNWVDSNGTELTGRDPKARVIRSDTSFKLRSFDWKIEFFKVPDLKISSFISSNVKESLDLEVDRTLADKVISINGHPREVKTITPWLETIRSRRWETKGRLHEYLIPSPTTEVTTSSDSSLEDENSHGGLATNGILREEKTDMGRYAIKPSCLDSQVHVTKNKVGQTTAATRGRNSEDLIDIRPPRINSNFCLNRKVEKSKDKKSQFDLMLDEMEEIADLDTYISQNTQKNKRESLGRPSDEHTDVCEVSSVSERPIDKFNAELLNLDIDNQKHNLYIDQGDKKRRGEAIPNPDVPLKRLKSGLMKQETPISSNDKLTDIFKKTKRLKLNKLGEEEKLMHEASKHKAKVTPFKLKILDRANPRVYTNYNTSLVSEPSWQDRLNYSNFKKNIGSSSYNPIMDSTIKTIRFKCSNYKSNEYQVNLDQNDDMIPDLDVMFDGAVRNRDLANSKPNALTSSSNIPFANSHKRRRESALFVESDYEDTQENTQDLLNGFHKIDTTNARKNIAPVDILSTPRPAAKTQPNSLDDKDDTPVFKSRRRQQ</sequence>
<protein>
    <recommendedName>
        <fullName evidence="12">ATP-dependent DNA helicase PIF1</fullName>
        <ecNumber evidence="12">5.6.2.3</ecNumber>
    </recommendedName>
    <alternativeName>
        <fullName evidence="12">DNA 5'-3' helicase PIF1</fullName>
    </alternativeName>
    <alternativeName>
        <fullName evidence="12">DNA repair and recombination helicase PIF1</fullName>
    </alternativeName>
</protein>
<dbReference type="InterPro" id="IPR051055">
    <property type="entry name" value="PIF1_helicase"/>
</dbReference>
<dbReference type="PANTHER" id="PTHR47642:SF5">
    <property type="entry name" value="ATP-DEPENDENT DNA HELICASE"/>
    <property type="match status" value="1"/>
</dbReference>
<comment type="subcellular location">
    <subcellularLocation>
        <location evidence="12">Nucleus</location>
    </subcellularLocation>
    <subcellularLocation>
        <location evidence="12">Mitochondrion</location>
    </subcellularLocation>
</comment>
<evidence type="ECO:0000256" key="4">
    <source>
        <dbReference type="ARBA" id="ARBA00022806"/>
    </source>
</evidence>
<evidence type="ECO:0000256" key="8">
    <source>
        <dbReference type="ARBA" id="ARBA00023172"/>
    </source>
</evidence>
<proteinExistence type="inferred from homology"/>
<dbReference type="EC" id="5.6.2.3" evidence="12"/>
<dbReference type="HAMAP" id="MF_03176">
    <property type="entry name" value="PIF1"/>
    <property type="match status" value="1"/>
</dbReference>
<evidence type="ECO:0000256" key="1">
    <source>
        <dbReference type="ARBA" id="ARBA00022741"/>
    </source>
</evidence>
<evidence type="ECO:0000256" key="12">
    <source>
        <dbReference type="HAMAP-Rule" id="MF_03176"/>
    </source>
</evidence>
<keyword evidence="1 12" id="KW-0547">Nucleotide-binding</keyword>
<keyword evidence="11 12" id="KW-0539">Nucleus</keyword>
<evidence type="ECO:0000313" key="15">
    <source>
        <dbReference type="EMBL" id="KGK37609.1"/>
    </source>
</evidence>
<dbReference type="GO" id="GO:0000723">
    <property type="term" value="P:telomere maintenance"/>
    <property type="evidence" value="ECO:0007669"/>
    <property type="project" value="InterPro"/>
</dbReference>
<name>A0A099NZY9_PICKU</name>
<feature type="region of interest" description="Disordered" evidence="13">
    <location>
        <begin position="1280"/>
        <end position="1314"/>
    </location>
</feature>
<feature type="compositionally biased region" description="Polar residues" evidence="13">
    <location>
        <begin position="880"/>
        <end position="891"/>
    </location>
</feature>
<feature type="compositionally biased region" description="Polar residues" evidence="13">
    <location>
        <begin position="1221"/>
        <end position="1234"/>
    </location>
</feature>
<evidence type="ECO:0000259" key="14">
    <source>
        <dbReference type="PROSITE" id="PS50006"/>
    </source>
</evidence>
<dbReference type="VEuPathDB" id="FungiDB:C5L36_0E05690"/>
<dbReference type="InterPro" id="IPR049163">
    <property type="entry name" value="Pif1-like_2B_dom"/>
</dbReference>
<keyword evidence="7 12" id="KW-0496">Mitochondrion</keyword>
<evidence type="ECO:0000256" key="5">
    <source>
        <dbReference type="ARBA" id="ARBA00022840"/>
    </source>
</evidence>
<dbReference type="HOGENOM" id="CLU_260434_0_0_1"/>
<keyword evidence="4 12" id="KW-0347">Helicase</keyword>
<evidence type="ECO:0000256" key="10">
    <source>
        <dbReference type="ARBA" id="ARBA00023235"/>
    </source>
</evidence>
<dbReference type="Proteomes" id="UP000029867">
    <property type="component" value="Unassembled WGS sequence"/>
</dbReference>
<dbReference type="GO" id="GO:0016887">
    <property type="term" value="F:ATP hydrolysis activity"/>
    <property type="evidence" value="ECO:0007669"/>
    <property type="project" value="RHEA"/>
</dbReference>
<organism evidence="15 16">
    <name type="scientific">Pichia kudriavzevii</name>
    <name type="common">Yeast</name>
    <name type="synonym">Issatchenkia orientalis</name>
    <dbReference type="NCBI Taxonomy" id="4909"/>
    <lineage>
        <taxon>Eukaryota</taxon>
        <taxon>Fungi</taxon>
        <taxon>Dikarya</taxon>
        <taxon>Ascomycota</taxon>
        <taxon>Saccharomycotina</taxon>
        <taxon>Pichiomycetes</taxon>
        <taxon>Pichiales</taxon>
        <taxon>Pichiaceae</taxon>
        <taxon>Pichia</taxon>
    </lineage>
</organism>
<dbReference type="GO" id="GO:0005524">
    <property type="term" value="F:ATP binding"/>
    <property type="evidence" value="ECO:0007669"/>
    <property type="project" value="UniProtKB-UniRule"/>
</dbReference>
<dbReference type="GO" id="GO:0006281">
    <property type="term" value="P:DNA repair"/>
    <property type="evidence" value="ECO:0007669"/>
    <property type="project" value="UniProtKB-UniRule"/>
</dbReference>
<feature type="region of interest" description="Disordered" evidence="13">
    <location>
        <begin position="1"/>
        <end position="75"/>
    </location>
</feature>
<dbReference type="CDD" id="cd18809">
    <property type="entry name" value="SF1_C_RecD"/>
    <property type="match status" value="1"/>
</dbReference>
<evidence type="ECO:0000256" key="9">
    <source>
        <dbReference type="ARBA" id="ARBA00023204"/>
    </source>
</evidence>
<keyword evidence="9 12" id="KW-0234">DNA repair</keyword>
<dbReference type="InterPro" id="IPR010285">
    <property type="entry name" value="DNA_helicase_pif1-like_DEAD"/>
</dbReference>
<evidence type="ECO:0000256" key="7">
    <source>
        <dbReference type="ARBA" id="ARBA00023128"/>
    </source>
</evidence>
<keyword evidence="6 12" id="KW-0238">DNA-binding</keyword>
<comment type="caution">
    <text evidence="12">Lacks conserved residue(s) required for the propagation of feature annotation.</text>
</comment>
<keyword evidence="8 12" id="KW-0233">DNA recombination</keyword>
<dbReference type="SUPFAM" id="SSF52540">
    <property type="entry name" value="P-loop containing nucleoside triphosphate hydrolases"/>
    <property type="match status" value="2"/>
</dbReference>
<dbReference type="GO" id="GO:0043139">
    <property type="term" value="F:5'-3' DNA helicase activity"/>
    <property type="evidence" value="ECO:0007669"/>
    <property type="project" value="UniProtKB-UniRule"/>
</dbReference>
<feature type="binding site" evidence="12">
    <location>
        <begin position="206"/>
        <end position="213"/>
    </location>
    <ligand>
        <name>ATP</name>
        <dbReference type="ChEBI" id="CHEBI:30616"/>
    </ligand>
</feature>
<dbReference type="InterPro" id="IPR027417">
    <property type="entry name" value="P-loop_NTPase"/>
</dbReference>
<keyword evidence="5 12" id="KW-0067">ATP-binding</keyword>
<gene>
    <name evidence="12" type="primary">PIF1</name>
    <name evidence="15" type="ORF">JL09_g3238</name>
</gene>
<dbReference type="GO" id="GO:0005739">
    <property type="term" value="C:mitochondrion"/>
    <property type="evidence" value="ECO:0007669"/>
    <property type="project" value="UniProtKB-SubCell"/>
</dbReference>
<dbReference type="eggNOG" id="KOG0987">
    <property type="taxonomic scope" value="Eukaryota"/>
</dbReference>
<dbReference type="Pfam" id="PF05970">
    <property type="entry name" value="PIF1"/>
    <property type="match status" value="1"/>
</dbReference>
<comment type="subunit">
    <text evidence="12">Monomer.</text>
</comment>
<evidence type="ECO:0000256" key="3">
    <source>
        <dbReference type="ARBA" id="ARBA00022801"/>
    </source>
</evidence>
<comment type="similarity">
    <text evidence="12">Belongs to the helicase family. PIF1 subfamily.</text>
</comment>
<dbReference type="VEuPathDB" id="FungiDB:C5L36_0E05680"/>
<dbReference type="InterPro" id="IPR000253">
    <property type="entry name" value="FHA_dom"/>
</dbReference>
<dbReference type="Gene3D" id="3.40.50.300">
    <property type="entry name" value="P-loop containing nucleotide triphosphate hydrolases"/>
    <property type="match status" value="2"/>
</dbReference>
<feature type="domain" description="FHA" evidence="14">
    <location>
        <begin position="732"/>
        <end position="788"/>
    </location>
</feature>
<reference evidence="16" key="1">
    <citation type="journal article" date="2014" name="Microb. Cell Fact.">
        <title>Exploiting Issatchenkia orientalis SD108 for succinic acid production.</title>
        <authorList>
            <person name="Xiao H."/>
            <person name="Shao Z."/>
            <person name="Jiang Y."/>
            <person name="Dole S."/>
            <person name="Zhao H."/>
        </authorList>
    </citation>
    <scope>NUCLEOTIDE SEQUENCE [LARGE SCALE GENOMIC DNA]</scope>
    <source>
        <strain evidence="16">SD108</strain>
    </source>
</reference>
<evidence type="ECO:0000256" key="13">
    <source>
        <dbReference type="SAM" id="MobiDB-lite"/>
    </source>
</evidence>
<feature type="region of interest" description="Disordered" evidence="13">
    <location>
        <begin position="1221"/>
        <end position="1240"/>
    </location>
</feature>
<dbReference type="SMART" id="SM00382">
    <property type="entry name" value="AAA"/>
    <property type="match status" value="1"/>
</dbReference>
<feature type="compositionally biased region" description="Basic and acidic residues" evidence="13">
    <location>
        <begin position="52"/>
        <end position="64"/>
    </location>
</feature>
<dbReference type="PANTHER" id="PTHR47642">
    <property type="entry name" value="ATP-DEPENDENT DNA HELICASE"/>
    <property type="match status" value="1"/>
</dbReference>
<dbReference type="InterPro" id="IPR048293">
    <property type="entry name" value="PIF1_RRM3_pfh1"/>
</dbReference>